<protein>
    <submittedName>
        <fullName evidence="1">Vesicle-associated membrane protein</fullName>
    </submittedName>
</protein>
<name>A0AAW2W4H0_SESRA</name>
<accession>A0AAW2W4H0</accession>
<reference evidence="1" key="1">
    <citation type="submission" date="2020-06" db="EMBL/GenBank/DDBJ databases">
        <authorList>
            <person name="Li T."/>
            <person name="Hu X."/>
            <person name="Zhang T."/>
            <person name="Song X."/>
            <person name="Zhang H."/>
            <person name="Dai N."/>
            <person name="Sheng W."/>
            <person name="Hou X."/>
            <person name="Wei L."/>
        </authorList>
    </citation>
    <scope>NUCLEOTIDE SEQUENCE</scope>
    <source>
        <strain evidence="1">G02</strain>
        <tissue evidence="1">Leaf</tissue>
    </source>
</reference>
<sequence length="143" mass="15678">MYIYKRRRPPPTWAAKPSPPRLGDVAVACAQAGDDDVAQIQGDFAPNPRFWATEVTSVAQSSSPSATRRRRRRSVVARGMLLLAEFSAVTGNTGHIAETESAASSFCFCEDGCIFHIGRMPDGHMFLCLTNDTFGRKPYTPQP</sequence>
<comment type="caution">
    <text evidence="1">The sequence shown here is derived from an EMBL/GenBank/DDBJ whole genome shotgun (WGS) entry which is preliminary data.</text>
</comment>
<reference evidence="1" key="2">
    <citation type="journal article" date="2024" name="Plant">
        <title>Genomic evolution and insights into agronomic trait innovations of Sesamum species.</title>
        <authorList>
            <person name="Miao H."/>
            <person name="Wang L."/>
            <person name="Qu L."/>
            <person name="Liu H."/>
            <person name="Sun Y."/>
            <person name="Le M."/>
            <person name="Wang Q."/>
            <person name="Wei S."/>
            <person name="Zheng Y."/>
            <person name="Lin W."/>
            <person name="Duan Y."/>
            <person name="Cao H."/>
            <person name="Xiong S."/>
            <person name="Wang X."/>
            <person name="Wei L."/>
            <person name="Li C."/>
            <person name="Ma Q."/>
            <person name="Ju M."/>
            <person name="Zhao R."/>
            <person name="Li G."/>
            <person name="Mu C."/>
            <person name="Tian Q."/>
            <person name="Mei H."/>
            <person name="Zhang T."/>
            <person name="Gao T."/>
            <person name="Zhang H."/>
        </authorList>
    </citation>
    <scope>NUCLEOTIDE SEQUENCE</scope>
    <source>
        <strain evidence="1">G02</strain>
    </source>
</reference>
<proteinExistence type="predicted"/>
<dbReference type="EMBL" id="JACGWJ010000002">
    <property type="protein sequence ID" value="KAL0436283.1"/>
    <property type="molecule type" value="Genomic_DNA"/>
</dbReference>
<evidence type="ECO:0000313" key="1">
    <source>
        <dbReference type="EMBL" id="KAL0436283.1"/>
    </source>
</evidence>
<dbReference type="AlphaFoldDB" id="A0AAW2W4H0"/>
<organism evidence="1">
    <name type="scientific">Sesamum radiatum</name>
    <name type="common">Black benniseed</name>
    <dbReference type="NCBI Taxonomy" id="300843"/>
    <lineage>
        <taxon>Eukaryota</taxon>
        <taxon>Viridiplantae</taxon>
        <taxon>Streptophyta</taxon>
        <taxon>Embryophyta</taxon>
        <taxon>Tracheophyta</taxon>
        <taxon>Spermatophyta</taxon>
        <taxon>Magnoliopsida</taxon>
        <taxon>eudicotyledons</taxon>
        <taxon>Gunneridae</taxon>
        <taxon>Pentapetalae</taxon>
        <taxon>asterids</taxon>
        <taxon>lamiids</taxon>
        <taxon>Lamiales</taxon>
        <taxon>Pedaliaceae</taxon>
        <taxon>Sesamum</taxon>
    </lineage>
</organism>
<gene>
    <name evidence="1" type="ORF">Sradi_0336200</name>
</gene>